<evidence type="ECO:0000313" key="2">
    <source>
        <dbReference type="Proteomes" id="UP000249134"/>
    </source>
</evidence>
<dbReference type="KEGG" id="blen:NCTC4824_04000"/>
<keyword evidence="2" id="KW-1185">Reference proteome</keyword>
<evidence type="ECO:0000313" key="1">
    <source>
        <dbReference type="EMBL" id="SQI63255.1"/>
    </source>
</evidence>
<sequence>MSKQVKSIILLAVMIVLSFSLVACSKKGSSSNAEKDSEKVANLGELPEKFDEEVTLTTVRHVAGDINFRKGETIEDNVMTKWAKEKFNMNIKYLWTTSGPQDAFTTKMRLALSANEEMPDLIALRDDVTEDLIDSKRFMPVGDVFEKYASDIWKEAMNEDPSVWNSFIRDGEKYAIPILDYSMNGDPVLFIREDWMKKLNLEAPQTLEDLEKVMDAFVNEDPDGNGKKDTFGLTVGFKNNLNAWMSDAGWVFGAYGAMPNQWNQTEDGQLEHGSTNPAIKEGLAKLNEWMGKGYIHKESGLWDETKASELFTSGKAGIIAGPHWMAGWPLSDVKNNVEGAEFKAYPIPSGPDGKAGRHGTFNYNGAVLINKEADPEAIKAFFVYQNYLFENFANPKEGSEFEYGFAEGYDYVMKDGEPSKDVPDGIVNPGKYSLTFDVARIPSLAMDTLYKLADGAEPETPYEKTRKQTADTTPEVYEAAKIVVDQKDITMPSMFTGAPTETMKSRGQALDKILDEGFNKIIYGELPVDEFDKMIDKWKSSGGDKVTEEVNEWYKSVQ</sequence>
<dbReference type="PROSITE" id="PS51257">
    <property type="entry name" value="PROKAR_LIPOPROTEIN"/>
    <property type="match status" value="1"/>
</dbReference>
<dbReference type="STRING" id="1348624.GCA_001591545_02938"/>
<dbReference type="InterPro" id="IPR050490">
    <property type="entry name" value="Bact_solute-bd_prot1"/>
</dbReference>
<accession>A0A2X4ZF70</accession>
<protein>
    <submittedName>
        <fullName evidence="1">Sugar ABC transporter substrate-binding protein</fullName>
    </submittedName>
</protein>
<reference evidence="1 2" key="1">
    <citation type="submission" date="2018-06" db="EMBL/GenBank/DDBJ databases">
        <authorList>
            <consortium name="Pathogen Informatics"/>
            <person name="Doyle S."/>
        </authorList>
    </citation>
    <scope>NUCLEOTIDE SEQUENCE [LARGE SCALE GENOMIC DNA]</scope>
    <source>
        <strain evidence="1 2">NCTC4824</strain>
    </source>
</reference>
<dbReference type="CDD" id="cd13580">
    <property type="entry name" value="PBP2_AlgQ_like_1"/>
    <property type="match status" value="1"/>
</dbReference>
<proteinExistence type="predicted"/>
<dbReference type="SUPFAM" id="SSF53850">
    <property type="entry name" value="Periplasmic binding protein-like II"/>
    <property type="match status" value="1"/>
</dbReference>
<dbReference type="Proteomes" id="UP000249134">
    <property type="component" value="Chromosome 1"/>
</dbReference>
<dbReference type="PANTHER" id="PTHR43649">
    <property type="entry name" value="ARABINOSE-BINDING PROTEIN-RELATED"/>
    <property type="match status" value="1"/>
</dbReference>
<dbReference type="AlphaFoldDB" id="A0A2X4ZF70"/>
<dbReference type="EMBL" id="LS483476">
    <property type="protein sequence ID" value="SQI63255.1"/>
    <property type="molecule type" value="Genomic_DNA"/>
</dbReference>
<gene>
    <name evidence="1" type="primary">lipO_18</name>
    <name evidence="1" type="ORF">NCTC4824_04000</name>
</gene>
<dbReference type="RefSeq" id="WP_231955862.1">
    <property type="nucleotide sequence ID" value="NZ_CBCSGM010000004.1"/>
</dbReference>
<dbReference type="InterPro" id="IPR006059">
    <property type="entry name" value="SBP"/>
</dbReference>
<organism evidence="1 2">
    <name type="scientific">Lederbergia lenta</name>
    <name type="common">Bacillus lentus</name>
    <dbReference type="NCBI Taxonomy" id="1467"/>
    <lineage>
        <taxon>Bacteria</taxon>
        <taxon>Bacillati</taxon>
        <taxon>Bacillota</taxon>
        <taxon>Bacilli</taxon>
        <taxon>Bacillales</taxon>
        <taxon>Bacillaceae</taxon>
        <taxon>Lederbergia</taxon>
    </lineage>
</organism>
<dbReference type="PANTHER" id="PTHR43649:SF12">
    <property type="entry name" value="DIACETYLCHITOBIOSE BINDING PROTEIN DASA"/>
    <property type="match status" value="1"/>
</dbReference>
<dbReference type="Pfam" id="PF01547">
    <property type="entry name" value="SBP_bac_1"/>
    <property type="match status" value="1"/>
</dbReference>
<name>A0A2X4ZF70_LEDLE</name>
<dbReference type="Gene3D" id="3.40.190.10">
    <property type="entry name" value="Periplasmic binding protein-like II"/>
    <property type="match status" value="2"/>
</dbReference>